<keyword evidence="2" id="KW-0489">Methyltransferase</keyword>
<accession>A0A0F5PQA9</accession>
<evidence type="ECO:0000259" key="1">
    <source>
        <dbReference type="Pfam" id="PF05175"/>
    </source>
</evidence>
<proteinExistence type="predicted"/>
<feature type="domain" description="Methyltransferase small" evidence="1">
    <location>
        <begin position="35"/>
        <end position="173"/>
    </location>
</feature>
<protein>
    <submittedName>
        <fullName evidence="2">SAM-dependent methyltransferase</fullName>
    </submittedName>
</protein>
<dbReference type="AlphaFoldDB" id="A0A0F5PQA9"/>
<dbReference type="InterPro" id="IPR029063">
    <property type="entry name" value="SAM-dependent_MTases_sf"/>
</dbReference>
<dbReference type="SUPFAM" id="SSF53335">
    <property type="entry name" value="S-adenosyl-L-methionine-dependent methyltransferases"/>
    <property type="match status" value="1"/>
</dbReference>
<evidence type="ECO:0000313" key="3">
    <source>
        <dbReference type="Proteomes" id="UP000010146"/>
    </source>
</evidence>
<dbReference type="GO" id="GO:0032259">
    <property type="term" value="P:methylation"/>
    <property type="evidence" value="ECO:0007669"/>
    <property type="project" value="UniProtKB-KW"/>
</dbReference>
<reference evidence="3" key="3">
    <citation type="submission" date="2015-02" db="EMBL/GenBank/DDBJ databases">
        <title>Genome analysis of three genomes within the thermophilic hydrogenogenic bacterial species Caldanaerobacter subterraneus.</title>
        <authorList>
            <person name="Sant'Anna F.H."/>
            <person name="Lebedinsky A."/>
            <person name="Sokolova T."/>
            <person name="Robb F.T."/>
            <person name="Gonzalez J.M."/>
        </authorList>
    </citation>
    <scope>NUCLEOTIDE SEQUENCE [LARGE SCALE GENOMIC DNA]</scope>
    <source>
        <strain evidence="3">DSM 12653</strain>
    </source>
</reference>
<keyword evidence="2" id="KW-0808">Transferase</keyword>
<gene>
    <name evidence="2" type="ORF">CDSM653_00082</name>
</gene>
<dbReference type="GO" id="GO:0008168">
    <property type="term" value="F:methyltransferase activity"/>
    <property type="evidence" value="ECO:0007669"/>
    <property type="project" value="UniProtKB-KW"/>
</dbReference>
<dbReference type="Gene3D" id="3.40.50.150">
    <property type="entry name" value="Vaccinia Virus protein VP39"/>
    <property type="match status" value="1"/>
</dbReference>
<dbReference type="InterPro" id="IPR007848">
    <property type="entry name" value="Small_mtfrase_dom"/>
</dbReference>
<sequence length="251" mass="28963">MRKVLKEGERLDELNIKNMAIIQHKDKFRFGIDAVLLANFVTARRGDRIVDLGCGNGIIPILIAAKTKDTFIYGVEIQEEMVDMAIRSVAINSLENRIKIIHGDVREVEKLLGYEKFDVVTSNPPYMPLYTGFEKKEEAENIARYEVYGGLEDFVKAAFKLLKFGGKFFMVHRPDRLVDVMYFLRKYNLEPKKLRFVHPYVDSKPNLLLLEAKKGAQPSLTVLPPLYVYERTGEYTEEVKSIYSKESLEEE</sequence>
<reference evidence="2 3" key="1">
    <citation type="submission" date="2008-07" db="EMBL/GenBank/DDBJ databases">
        <authorList>
            <person name="Gonzalez J."/>
            <person name="Sokolova T."/>
            <person name="Ferriera S."/>
            <person name="Johnson J."/>
            <person name="Kravitz S."/>
            <person name="Beeson K."/>
            <person name="Sutton G."/>
            <person name="Rogers Y.-H."/>
            <person name="Friedman R."/>
            <person name="Frazier M."/>
            <person name="Venter J.C."/>
        </authorList>
    </citation>
    <scope>NUCLEOTIDE SEQUENCE [LARGE SCALE GENOMIC DNA]</scope>
    <source>
        <strain evidence="2 3">DSM 12653</strain>
    </source>
</reference>
<dbReference type="PANTHER" id="PTHR47739:SF1">
    <property type="entry name" value="TRNA1(VAL) (ADENINE(37)-N6)-METHYLTRANSFERASE"/>
    <property type="match status" value="1"/>
</dbReference>
<name>A0A0F5PQA9_9THEO</name>
<organism evidence="2 3">
    <name type="scientific">Caldanaerobacter subterraneus subsp. pacificus DSM 12653</name>
    <dbReference type="NCBI Taxonomy" id="391606"/>
    <lineage>
        <taxon>Bacteria</taxon>
        <taxon>Bacillati</taxon>
        <taxon>Bacillota</taxon>
        <taxon>Clostridia</taxon>
        <taxon>Thermoanaerobacterales</taxon>
        <taxon>Thermoanaerobacteraceae</taxon>
        <taxon>Caldanaerobacter</taxon>
    </lineage>
</organism>
<dbReference type="Pfam" id="PF05175">
    <property type="entry name" value="MTS"/>
    <property type="match status" value="1"/>
</dbReference>
<dbReference type="Proteomes" id="UP000010146">
    <property type="component" value="Unassembled WGS sequence"/>
</dbReference>
<dbReference type="InterPro" id="IPR050210">
    <property type="entry name" value="tRNA_Adenine-N(6)_MTase"/>
</dbReference>
<dbReference type="PANTHER" id="PTHR47739">
    <property type="entry name" value="TRNA1(VAL) (ADENINE(37)-N6)-METHYLTRANSFERASE"/>
    <property type="match status" value="1"/>
</dbReference>
<dbReference type="CDD" id="cd02440">
    <property type="entry name" value="AdoMet_MTases"/>
    <property type="match status" value="1"/>
</dbReference>
<reference evidence="2 3" key="2">
    <citation type="journal article" date="2015" name="BMC Genomics">
        <title>Analysis of three genomes within the thermophilic bacterial species Caldanaerobacter subterraneus with a focus on carbon monoxide dehydrogenase evolution and hydrolase diversity.</title>
        <authorList>
            <person name="Sant'Anna F.H."/>
            <person name="Lebedinsky A.V."/>
            <person name="Sokolova T.G."/>
            <person name="Robb F.T."/>
            <person name="Gonzalez J.M."/>
        </authorList>
    </citation>
    <scope>NUCLEOTIDE SEQUENCE [LARGE SCALE GENOMIC DNA]</scope>
    <source>
        <strain evidence="2 3">DSM 12653</strain>
    </source>
</reference>
<evidence type="ECO:0000313" key="2">
    <source>
        <dbReference type="EMBL" id="KKC30867.1"/>
    </source>
</evidence>
<dbReference type="EMBL" id="ABXP02000012">
    <property type="protein sequence ID" value="KKC30867.1"/>
    <property type="molecule type" value="Genomic_DNA"/>
</dbReference>
<comment type="caution">
    <text evidence="2">The sequence shown here is derived from an EMBL/GenBank/DDBJ whole genome shotgun (WGS) entry which is preliminary data.</text>
</comment>